<evidence type="ECO:0000259" key="1">
    <source>
        <dbReference type="Pfam" id="PF02470"/>
    </source>
</evidence>
<protein>
    <submittedName>
        <fullName evidence="2">Phospholipid ABC transporter substrate-binding protein MlaD</fullName>
    </submittedName>
</protein>
<dbReference type="EMBL" id="UOFW01000024">
    <property type="protein sequence ID" value="VAX02741.1"/>
    <property type="molecule type" value="Genomic_DNA"/>
</dbReference>
<proteinExistence type="predicted"/>
<dbReference type="Pfam" id="PF02470">
    <property type="entry name" value="MlaD"/>
    <property type="match status" value="1"/>
</dbReference>
<dbReference type="PANTHER" id="PTHR33371:SF4">
    <property type="entry name" value="INTERMEMBRANE PHOSPHOLIPID TRANSPORT SYSTEM BINDING PROTEIN MLAD"/>
    <property type="match status" value="1"/>
</dbReference>
<name>A0A3B1AM11_9ZZZZ</name>
<feature type="domain" description="Mce/MlaD" evidence="1">
    <location>
        <begin position="36"/>
        <end position="113"/>
    </location>
</feature>
<dbReference type="InterPro" id="IPR052336">
    <property type="entry name" value="MlaD_Phospholipid_Transporter"/>
</dbReference>
<gene>
    <name evidence="2" type="ORF">MNBD_ALPHA03-753</name>
</gene>
<evidence type="ECO:0000313" key="2">
    <source>
        <dbReference type="EMBL" id="VAX02741.1"/>
    </source>
</evidence>
<reference evidence="2" key="1">
    <citation type="submission" date="2018-06" db="EMBL/GenBank/DDBJ databases">
        <authorList>
            <person name="Zhirakovskaya E."/>
        </authorList>
    </citation>
    <scope>NUCLEOTIDE SEQUENCE</scope>
</reference>
<dbReference type="PANTHER" id="PTHR33371">
    <property type="entry name" value="INTERMEMBRANE PHOSPHOLIPID TRANSPORT SYSTEM BINDING PROTEIN MLAD-RELATED"/>
    <property type="match status" value="1"/>
</dbReference>
<sequence>MKNNIVETLMGAVVLVVTASFLYFAFSHSNATTNDGKSYVVKFDKVDGLSVGGDVKISGIKVGSITKQYLDKNNFFAVVEISIDPAINLTESTFAKITSEGLLGGNYLVLDPGDEDDEMLEEGDEITNTQGAVDFLGLLDKFAGSDNNNDDKK</sequence>
<dbReference type="InterPro" id="IPR003399">
    <property type="entry name" value="Mce/MlaD"/>
</dbReference>
<dbReference type="AlphaFoldDB" id="A0A3B1AM11"/>
<organism evidence="2">
    <name type="scientific">hydrothermal vent metagenome</name>
    <dbReference type="NCBI Taxonomy" id="652676"/>
    <lineage>
        <taxon>unclassified sequences</taxon>
        <taxon>metagenomes</taxon>
        <taxon>ecological metagenomes</taxon>
    </lineage>
</organism>
<accession>A0A3B1AM11</accession>